<gene>
    <name evidence="1" type="ORF">VSA01S_11330</name>
</gene>
<dbReference type="OrthoDB" id="5901311at2"/>
<keyword evidence="2" id="KW-1185">Reference proteome</keyword>
<organism evidence="1 2">
    <name type="scientific">Vibrio sagamiensis NBRC 104589</name>
    <dbReference type="NCBI Taxonomy" id="1219064"/>
    <lineage>
        <taxon>Bacteria</taxon>
        <taxon>Pseudomonadati</taxon>
        <taxon>Pseudomonadota</taxon>
        <taxon>Gammaproteobacteria</taxon>
        <taxon>Vibrionales</taxon>
        <taxon>Vibrionaceae</taxon>
        <taxon>Vibrio</taxon>
    </lineage>
</organism>
<dbReference type="Proteomes" id="UP000321922">
    <property type="component" value="Unassembled WGS sequence"/>
</dbReference>
<proteinExistence type="predicted"/>
<evidence type="ECO:0000313" key="1">
    <source>
        <dbReference type="EMBL" id="GEM75021.1"/>
    </source>
</evidence>
<evidence type="ECO:0000313" key="2">
    <source>
        <dbReference type="Proteomes" id="UP000321922"/>
    </source>
</evidence>
<name>A0A511QCK3_9VIBR</name>
<dbReference type="RefSeq" id="WP_039982336.1">
    <property type="nucleotide sequence ID" value="NZ_BAOJ01000099.1"/>
</dbReference>
<accession>A0A511QCK3</accession>
<sequence length="133" mass="15270">MALVNAFYQIREDGTKLVNYQRVLNFHSEICEVIANYPWERELKLSIELEEGSGLVFSIGDMDGIHASYEFTPVEVDKGVLSLDVVLKPGFLGIFGRKKVSVDFDVVSITEAKQHIKQLFEYSIESIYQKYRK</sequence>
<reference evidence="1 2" key="1">
    <citation type="submission" date="2019-07" db="EMBL/GenBank/DDBJ databases">
        <title>Whole genome shotgun sequence of Vibrio sagamiensis NBRC 104589.</title>
        <authorList>
            <person name="Hosoyama A."/>
            <person name="Uohara A."/>
            <person name="Ohji S."/>
            <person name="Ichikawa N."/>
        </authorList>
    </citation>
    <scope>NUCLEOTIDE SEQUENCE [LARGE SCALE GENOMIC DNA]</scope>
    <source>
        <strain evidence="1 2">NBRC 104589</strain>
    </source>
</reference>
<comment type="caution">
    <text evidence="1">The sequence shown here is derived from an EMBL/GenBank/DDBJ whole genome shotgun (WGS) entry which is preliminary data.</text>
</comment>
<dbReference type="EMBL" id="BJXJ01000008">
    <property type="protein sequence ID" value="GEM75021.1"/>
    <property type="molecule type" value="Genomic_DNA"/>
</dbReference>
<dbReference type="AlphaFoldDB" id="A0A511QCK3"/>
<protein>
    <submittedName>
        <fullName evidence="1">Uncharacterized protein</fullName>
    </submittedName>
</protein>